<evidence type="ECO:0000256" key="4">
    <source>
        <dbReference type="ARBA" id="ARBA00022741"/>
    </source>
</evidence>
<comment type="catalytic activity">
    <reaction evidence="8">
        <text>L-seryl-[protein] + ATP = O-phospho-L-seryl-[protein] + ADP + H(+)</text>
        <dbReference type="Rhea" id="RHEA:17989"/>
        <dbReference type="Rhea" id="RHEA-COMP:9863"/>
        <dbReference type="Rhea" id="RHEA-COMP:11604"/>
        <dbReference type="ChEBI" id="CHEBI:15378"/>
        <dbReference type="ChEBI" id="CHEBI:29999"/>
        <dbReference type="ChEBI" id="CHEBI:30616"/>
        <dbReference type="ChEBI" id="CHEBI:83421"/>
        <dbReference type="ChEBI" id="CHEBI:456216"/>
        <dbReference type="EC" id="2.7.11.1"/>
    </reaction>
</comment>
<evidence type="ECO:0000313" key="13">
    <source>
        <dbReference type="WBParaSite" id="ASIM_0000509901-mRNA-1"/>
    </source>
</evidence>
<accession>A0A0M3JBX1</accession>
<reference evidence="13" key="1">
    <citation type="submission" date="2017-02" db="UniProtKB">
        <authorList>
            <consortium name="WormBaseParasite"/>
        </authorList>
    </citation>
    <scope>IDENTIFICATION</scope>
</reference>
<keyword evidence="12" id="KW-1185">Reference proteome</keyword>
<keyword evidence="2" id="KW-0723">Serine/threonine-protein kinase</keyword>
<dbReference type="GO" id="GO:0005524">
    <property type="term" value="F:ATP binding"/>
    <property type="evidence" value="ECO:0007669"/>
    <property type="project" value="UniProtKB-KW"/>
</dbReference>
<evidence type="ECO:0000256" key="3">
    <source>
        <dbReference type="ARBA" id="ARBA00022679"/>
    </source>
</evidence>
<gene>
    <name evidence="11" type="ORF">ASIM_LOCUS4903</name>
</gene>
<comment type="catalytic activity">
    <reaction evidence="7">
        <text>L-threonyl-[protein] + ATP = O-phospho-L-threonyl-[protein] + ADP + H(+)</text>
        <dbReference type="Rhea" id="RHEA:46608"/>
        <dbReference type="Rhea" id="RHEA-COMP:11060"/>
        <dbReference type="Rhea" id="RHEA-COMP:11605"/>
        <dbReference type="ChEBI" id="CHEBI:15378"/>
        <dbReference type="ChEBI" id="CHEBI:30013"/>
        <dbReference type="ChEBI" id="CHEBI:30616"/>
        <dbReference type="ChEBI" id="CHEBI:61977"/>
        <dbReference type="ChEBI" id="CHEBI:456216"/>
        <dbReference type="EC" id="2.7.11.1"/>
    </reaction>
</comment>
<evidence type="ECO:0000313" key="11">
    <source>
        <dbReference type="EMBL" id="VDK24699.1"/>
    </source>
</evidence>
<dbReference type="OrthoDB" id="539158at2759"/>
<dbReference type="Pfam" id="PF00069">
    <property type="entry name" value="Pkinase"/>
    <property type="match status" value="1"/>
</dbReference>
<dbReference type="SUPFAM" id="SSF56112">
    <property type="entry name" value="Protein kinase-like (PK-like)"/>
    <property type="match status" value="1"/>
</dbReference>
<evidence type="ECO:0000256" key="7">
    <source>
        <dbReference type="ARBA" id="ARBA00047899"/>
    </source>
</evidence>
<evidence type="ECO:0000256" key="2">
    <source>
        <dbReference type="ARBA" id="ARBA00022527"/>
    </source>
</evidence>
<keyword evidence="6" id="KW-0067">ATP-binding</keyword>
<keyword evidence="5" id="KW-0418">Kinase</keyword>
<feature type="signal peptide" evidence="9">
    <location>
        <begin position="1"/>
        <end position="23"/>
    </location>
</feature>
<feature type="domain" description="Protein kinase" evidence="10">
    <location>
        <begin position="1"/>
        <end position="85"/>
    </location>
</feature>
<dbReference type="PROSITE" id="PS50011">
    <property type="entry name" value="PROTEIN_KINASE_DOM"/>
    <property type="match status" value="1"/>
</dbReference>
<sequence length="126" mass="14179">MHFSGAPTDIWSCGVVLVALLAGELPWESPQPSTTAYANWKECPNLDEHPWKKIGTLALALLRTMLVEDESRRATIERIEKHPWFTADFVKNKGVLSRINSDAERMPDNGVPLKRRRCDLGYSGDS</sequence>
<dbReference type="InterPro" id="IPR011009">
    <property type="entry name" value="Kinase-like_dom_sf"/>
</dbReference>
<evidence type="ECO:0000313" key="12">
    <source>
        <dbReference type="Proteomes" id="UP000267096"/>
    </source>
</evidence>
<proteinExistence type="predicted"/>
<evidence type="ECO:0000256" key="8">
    <source>
        <dbReference type="ARBA" id="ARBA00048679"/>
    </source>
</evidence>
<name>A0A0M3JBX1_ANISI</name>
<reference evidence="11 12" key="2">
    <citation type="submission" date="2018-11" db="EMBL/GenBank/DDBJ databases">
        <authorList>
            <consortium name="Pathogen Informatics"/>
        </authorList>
    </citation>
    <scope>NUCLEOTIDE SEQUENCE [LARGE SCALE GENOMIC DNA]</scope>
</reference>
<keyword evidence="3" id="KW-0808">Transferase</keyword>
<keyword evidence="4" id="KW-0547">Nucleotide-binding</keyword>
<evidence type="ECO:0000259" key="10">
    <source>
        <dbReference type="PROSITE" id="PS50011"/>
    </source>
</evidence>
<dbReference type="EC" id="2.7.11.1" evidence="1"/>
<dbReference type="AlphaFoldDB" id="A0A0M3JBX1"/>
<dbReference type="PANTHER" id="PTHR24343:SF540">
    <property type="entry name" value="SERINE_THREONINE-PROTEIN KINASE CHK1"/>
    <property type="match status" value="1"/>
</dbReference>
<dbReference type="InterPro" id="IPR000719">
    <property type="entry name" value="Prot_kinase_dom"/>
</dbReference>
<evidence type="ECO:0000256" key="9">
    <source>
        <dbReference type="SAM" id="SignalP"/>
    </source>
</evidence>
<dbReference type="GO" id="GO:0004674">
    <property type="term" value="F:protein serine/threonine kinase activity"/>
    <property type="evidence" value="ECO:0007669"/>
    <property type="project" value="UniProtKB-KW"/>
</dbReference>
<dbReference type="PANTHER" id="PTHR24343">
    <property type="entry name" value="SERINE/THREONINE KINASE"/>
    <property type="match status" value="1"/>
</dbReference>
<feature type="chain" id="PRO_5043120844" description="non-specific serine/threonine protein kinase" evidence="9">
    <location>
        <begin position="24"/>
        <end position="126"/>
    </location>
</feature>
<dbReference type="Proteomes" id="UP000267096">
    <property type="component" value="Unassembled WGS sequence"/>
</dbReference>
<protein>
    <recommendedName>
        <fullName evidence="1">non-specific serine/threonine protein kinase</fullName>
        <ecNumber evidence="1">2.7.11.1</ecNumber>
    </recommendedName>
</protein>
<evidence type="ECO:0000256" key="1">
    <source>
        <dbReference type="ARBA" id="ARBA00012513"/>
    </source>
</evidence>
<organism evidence="13">
    <name type="scientific">Anisakis simplex</name>
    <name type="common">Herring worm</name>
    <dbReference type="NCBI Taxonomy" id="6269"/>
    <lineage>
        <taxon>Eukaryota</taxon>
        <taxon>Metazoa</taxon>
        <taxon>Ecdysozoa</taxon>
        <taxon>Nematoda</taxon>
        <taxon>Chromadorea</taxon>
        <taxon>Rhabditida</taxon>
        <taxon>Spirurina</taxon>
        <taxon>Ascaridomorpha</taxon>
        <taxon>Ascaridoidea</taxon>
        <taxon>Anisakidae</taxon>
        <taxon>Anisakis</taxon>
        <taxon>Anisakis simplex complex</taxon>
    </lineage>
</organism>
<evidence type="ECO:0000256" key="6">
    <source>
        <dbReference type="ARBA" id="ARBA00022840"/>
    </source>
</evidence>
<dbReference type="Gene3D" id="1.10.510.10">
    <property type="entry name" value="Transferase(Phosphotransferase) domain 1"/>
    <property type="match status" value="1"/>
</dbReference>
<dbReference type="WBParaSite" id="ASIM_0000509901-mRNA-1">
    <property type="protein sequence ID" value="ASIM_0000509901-mRNA-1"/>
    <property type="gene ID" value="ASIM_0000509901"/>
</dbReference>
<keyword evidence="9" id="KW-0732">Signal</keyword>
<dbReference type="EMBL" id="UYRR01009092">
    <property type="protein sequence ID" value="VDK24699.1"/>
    <property type="molecule type" value="Genomic_DNA"/>
</dbReference>
<evidence type="ECO:0000256" key="5">
    <source>
        <dbReference type="ARBA" id="ARBA00022777"/>
    </source>
</evidence>